<dbReference type="InterPro" id="IPR031030">
    <property type="entry name" value="Lepto_Lipo_YY_C"/>
</dbReference>
<gene>
    <name evidence="2" type="ORF">LEP1GSC050_1875</name>
</gene>
<name>T0GEJ1_9LEPT</name>
<dbReference type="NCBIfam" id="TIGR04452">
    <property type="entry name" value="Lepto_Lipo_YY_C"/>
    <property type="match status" value="1"/>
</dbReference>
<evidence type="ECO:0000256" key="1">
    <source>
        <dbReference type="SAM" id="SignalP"/>
    </source>
</evidence>
<comment type="caution">
    <text evidence="2">The sequence shown here is derived from an EMBL/GenBank/DDBJ whole genome shotgun (WGS) entry which is preliminary data.</text>
</comment>
<organism evidence="2 3">
    <name type="scientific">Leptospira broomii serovar Hurstbridge str. 5399</name>
    <dbReference type="NCBI Taxonomy" id="1049789"/>
    <lineage>
        <taxon>Bacteria</taxon>
        <taxon>Pseudomonadati</taxon>
        <taxon>Spirochaetota</taxon>
        <taxon>Spirochaetia</taxon>
        <taxon>Leptospirales</taxon>
        <taxon>Leptospiraceae</taxon>
        <taxon>Leptospira</taxon>
    </lineage>
</organism>
<evidence type="ECO:0000313" key="3">
    <source>
        <dbReference type="Proteomes" id="UP000015454"/>
    </source>
</evidence>
<accession>T0GEJ1</accession>
<sequence length="63" mass="6787">MKKIISFLILSLSLALSNCTVPDMTGLSGNYKGSEAKKKIHDASFTSDFLYYGSNQSTSAYAA</sequence>
<protein>
    <recommendedName>
        <fullName evidence="4">Lipoprotein</fullName>
    </recommendedName>
</protein>
<keyword evidence="1" id="KW-0732">Signal</keyword>
<keyword evidence="3" id="KW-1185">Reference proteome</keyword>
<dbReference type="Proteomes" id="UP000015454">
    <property type="component" value="Unassembled WGS sequence"/>
</dbReference>
<evidence type="ECO:0008006" key="4">
    <source>
        <dbReference type="Google" id="ProtNLM"/>
    </source>
</evidence>
<dbReference type="AlphaFoldDB" id="T0GEJ1"/>
<dbReference type="OrthoDB" id="342823at2"/>
<dbReference type="RefSeq" id="WP_010568998.1">
    <property type="nucleotide sequence ID" value="NZ_AHMO02000010.1"/>
</dbReference>
<feature type="signal peptide" evidence="1">
    <location>
        <begin position="1"/>
        <end position="17"/>
    </location>
</feature>
<evidence type="ECO:0000313" key="2">
    <source>
        <dbReference type="EMBL" id="EQA43823.1"/>
    </source>
</evidence>
<feature type="chain" id="PRO_5004563106" description="Lipoprotein" evidence="1">
    <location>
        <begin position="18"/>
        <end position="63"/>
    </location>
</feature>
<dbReference type="EMBL" id="AHMO02000010">
    <property type="protein sequence ID" value="EQA43823.1"/>
    <property type="molecule type" value="Genomic_DNA"/>
</dbReference>
<proteinExistence type="predicted"/>
<reference evidence="2" key="1">
    <citation type="submission" date="2013-05" db="EMBL/GenBank/DDBJ databases">
        <authorList>
            <person name="Harkins D.M."/>
            <person name="Durkin A.S."/>
            <person name="Brinkac L.M."/>
            <person name="Haft D.H."/>
            <person name="Selengut J.D."/>
            <person name="Sanka R."/>
            <person name="DePew J."/>
            <person name="Purushe J."/>
            <person name="Hartskeerl R.A."/>
            <person name="Ahmed A."/>
            <person name="van der Linden H."/>
            <person name="Goris M.G.A."/>
            <person name="Vinetz J.M."/>
            <person name="Sutton G.G."/>
            <person name="Nierman W.C."/>
            <person name="Fouts D.E."/>
        </authorList>
    </citation>
    <scope>NUCLEOTIDE SEQUENCE [LARGE SCALE GENOMIC DNA]</scope>
    <source>
        <strain evidence="2">5399</strain>
    </source>
</reference>